<comment type="caution">
    <text evidence="1">The sequence shown here is derived from an EMBL/GenBank/DDBJ whole genome shotgun (WGS) entry which is preliminary data.</text>
</comment>
<sequence>MDLDRDRRLVVLALVKAGRAYLDAASAAYQVERLGFGHLVGDPAADAILSFKAAAALAFKAAAASSTVLNGAAYPAAAVPVAAPVPVADLPVPIADPVADLAPVPIADPVADLIPVPIADPVIVPRRPRRQPSRRCRRR</sequence>
<dbReference type="Proteomes" id="UP000734854">
    <property type="component" value="Unassembled WGS sequence"/>
</dbReference>
<reference evidence="1 2" key="1">
    <citation type="submission" date="2020-08" db="EMBL/GenBank/DDBJ databases">
        <title>Plant Genome Project.</title>
        <authorList>
            <person name="Zhang R.-G."/>
        </authorList>
    </citation>
    <scope>NUCLEOTIDE SEQUENCE [LARGE SCALE GENOMIC DNA]</scope>
    <source>
        <tissue evidence="1">Rhizome</tissue>
    </source>
</reference>
<protein>
    <submittedName>
        <fullName evidence="1">Uncharacterized protein</fullName>
    </submittedName>
</protein>
<gene>
    <name evidence="1" type="ORF">ZIOFF_046351</name>
</gene>
<keyword evidence="2" id="KW-1185">Reference proteome</keyword>
<organism evidence="1 2">
    <name type="scientific">Zingiber officinale</name>
    <name type="common">Ginger</name>
    <name type="synonym">Amomum zingiber</name>
    <dbReference type="NCBI Taxonomy" id="94328"/>
    <lineage>
        <taxon>Eukaryota</taxon>
        <taxon>Viridiplantae</taxon>
        <taxon>Streptophyta</taxon>
        <taxon>Embryophyta</taxon>
        <taxon>Tracheophyta</taxon>
        <taxon>Spermatophyta</taxon>
        <taxon>Magnoliopsida</taxon>
        <taxon>Liliopsida</taxon>
        <taxon>Zingiberales</taxon>
        <taxon>Zingiberaceae</taxon>
        <taxon>Zingiber</taxon>
    </lineage>
</organism>
<proteinExistence type="predicted"/>
<evidence type="ECO:0000313" key="1">
    <source>
        <dbReference type="EMBL" id="KAG6498438.1"/>
    </source>
</evidence>
<evidence type="ECO:0000313" key="2">
    <source>
        <dbReference type="Proteomes" id="UP000734854"/>
    </source>
</evidence>
<accession>A0A8J5G027</accession>
<name>A0A8J5G027_ZINOF</name>
<dbReference type="AlphaFoldDB" id="A0A8J5G027"/>
<dbReference type="EMBL" id="JACMSC010000012">
    <property type="protein sequence ID" value="KAG6498438.1"/>
    <property type="molecule type" value="Genomic_DNA"/>
</dbReference>